<protein>
    <submittedName>
        <fullName evidence="1">Uncharacterized protein</fullName>
    </submittedName>
</protein>
<comment type="caution">
    <text evidence="1">The sequence shown here is derived from an EMBL/GenBank/DDBJ whole genome shotgun (WGS) entry which is preliminary data.</text>
</comment>
<organism evidence="1 2">
    <name type="scientific">Caenimonas sedimenti</name>
    <dbReference type="NCBI Taxonomy" id="2596921"/>
    <lineage>
        <taxon>Bacteria</taxon>
        <taxon>Pseudomonadati</taxon>
        <taxon>Pseudomonadota</taxon>
        <taxon>Betaproteobacteria</taxon>
        <taxon>Burkholderiales</taxon>
        <taxon>Comamonadaceae</taxon>
        <taxon>Caenimonas</taxon>
    </lineage>
</organism>
<sequence>MEDRHAQLYQSIGELVMATQWVESRYRELGWFIHDPERATWPPRTHRKESLAQLIDAVTEEFRELIQSSIFADGGRFAQIAESVRGALHELRSYRNQVLHSAFIELKAGGEVVGYLRTDAKRGVDPDTGEFVGQLEDISAEAVRAKLATFSTACFQLNMMYVQAIHWYGIEGGAQWRSKQRAT</sequence>
<keyword evidence="2" id="KW-1185">Reference proteome</keyword>
<dbReference type="AlphaFoldDB" id="A0A562ZXC8"/>
<dbReference type="EMBL" id="VOBQ01000002">
    <property type="protein sequence ID" value="TWO73017.1"/>
    <property type="molecule type" value="Genomic_DNA"/>
</dbReference>
<evidence type="ECO:0000313" key="1">
    <source>
        <dbReference type="EMBL" id="TWO73017.1"/>
    </source>
</evidence>
<accession>A0A562ZXC8</accession>
<evidence type="ECO:0000313" key="2">
    <source>
        <dbReference type="Proteomes" id="UP000318199"/>
    </source>
</evidence>
<name>A0A562ZXC8_9BURK</name>
<dbReference type="RefSeq" id="WP_145890411.1">
    <property type="nucleotide sequence ID" value="NZ_VOBQ01000002.1"/>
</dbReference>
<proteinExistence type="predicted"/>
<reference evidence="1 2" key="1">
    <citation type="submission" date="2019-07" db="EMBL/GenBank/DDBJ databases">
        <title>Caenimonas sedimenti sp. nov., isolated from activated sludge.</title>
        <authorList>
            <person name="Xu J."/>
        </authorList>
    </citation>
    <scope>NUCLEOTIDE SEQUENCE [LARGE SCALE GENOMIC DNA]</scope>
    <source>
        <strain evidence="1 2">HX-9-20</strain>
    </source>
</reference>
<dbReference type="OrthoDB" id="7107801at2"/>
<gene>
    <name evidence="1" type="ORF">FN976_01920</name>
</gene>
<dbReference type="Proteomes" id="UP000318199">
    <property type="component" value="Unassembled WGS sequence"/>
</dbReference>